<dbReference type="GO" id="GO:0000164">
    <property type="term" value="C:protein phosphatase type 1 complex"/>
    <property type="evidence" value="ECO:0007669"/>
    <property type="project" value="TreeGrafter"/>
</dbReference>
<feature type="compositionally biased region" description="Polar residues" evidence="1">
    <location>
        <begin position="1"/>
        <end position="42"/>
    </location>
</feature>
<gene>
    <name evidence="3" type="ORF">A9F13_06g02519</name>
</gene>
<evidence type="ECO:0000313" key="3">
    <source>
        <dbReference type="EMBL" id="OVF09106.1"/>
    </source>
</evidence>
<dbReference type="PROSITE" id="PS51159">
    <property type="entry name" value="CBM21"/>
    <property type="match status" value="1"/>
</dbReference>
<feature type="compositionally biased region" description="Low complexity" evidence="1">
    <location>
        <begin position="100"/>
        <end position="122"/>
    </location>
</feature>
<feature type="compositionally biased region" description="Basic and acidic residues" evidence="1">
    <location>
        <begin position="328"/>
        <end position="341"/>
    </location>
</feature>
<dbReference type="InterPro" id="IPR050782">
    <property type="entry name" value="PP1_regulatory_subunit_3"/>
</dbReference>
<protein>
    <submittedName>
        <fullName evidence="3">GLC7-interacting protein</fullName>
    </submittedName>
</protein>
<feature type="compositionally biased region" description="Polar residues" evidence="1">
    <location>
        <begin position="389"/>
        <end position="398"/>
    </location>
</feature>
<dbReference type="AlphaFoldDB" id="A0AA91T2G7"/>
<feature type="region of interest" description="Disordered" evidence="1">
    <location>
        <begin position="609"/>
        <end position="639"/>
    </location>
</feature>
<proteinExistence type="predicted"/>
<dbReference type="Pfam" id="PF03370">
    <property type="entry name" value="CBM_21"/>
    <property type="match status" value="1"/>
</dbReference>
<name>A0AA91T2G7_CLALS</name>
<dbReference type="GO" id="GO:2001069">
    <property type="term" value="F:glycogen binding"/>
    <property type="evidence" value="ECO:0007669"/>
    <property type="project" value="TreeGrafter"/>
</dbReference>
<dbReference type="InterPro" id="IPR005036">
    <property type="entry name" value="CBM21_dom"/>
</dbReference>
<evidence type="ECO:0000256" key="1">
    <source>
        <dbReference type="SAM" id="MobiDB-lite"/>
    </source>
</evidence>
<feature type="compositionally biased region" description="Polar residues" evidence="1">
    <location>
        <begin position="711"/>
        <end position="730"/>
    </location>
</feature>
<dbReference type="Proteomes" id="UP000195602">
    <property type="component" value="Unassembled WGS sequence"/>
</dbReference>
<dbReference type="KEGG" id="clus:A9F13_06g02519"/>
<dbReference type="InterPro" id="IPR038175">
    <property type="entry name" value="CBM21_dom_sf"/>
</dbReference>
<dbReference type="GO" id="GO:0008157">
    <property type="term" value="F:protein phosphatase 1 binding"/>
    <property type="evidence" value="ECO:0007669"/>
    <property type="project" value="TreeGrafter"/>
</dbReference>
<comment type="caution">
    <text evidence="3">The sequence shown here is derived from an EMBL/GenBank/DDBJ whole genome shotgun (WGS) entry which is preliminary data.</text>
</comment>
<accession>A0AA91T2G7</accession>
<feature type="compositionally biased region" description="Basic and acidic residues" evidence="1">
    <location>
        <begin position="364"/>
        <end position="387"/>
    </location>
</feature>
<feature type="compositionally biased region" description="Polar residues" evidence="1">
    <location>
        <begin position="242"/>
        <end position="280"/>
    </location>
</feature>
<feature type="compositionally biased region" description="Basic and acidic residues" evidence="1">
    <location>
        <begin position="70"/>
        <end position="80"/>
    </location>
</feature>
<sequence>MFAFSSASAEKNGQGGASSQAVEGKTSPKSAMQNRNTETGPSDSGVVSEKDELGPSQAPFEMKNGSKQSETTKRSLDEGLAKPLRVKKADNSTKTPSGDSCSGQSSVGQLSSGTTGASSYTSVEKNNSKAMEAKVSGSKPTKNGDNRANQSKHNIGSNPSPANTAKDGANNDIQTNDTYKNRQNNGQSNASEDAQNVKNGQASDNSKDTQGTQPSKTETASAHHNKDDQCILGTENKESDSETPSRNSTGSPGESRHSTSTLAESRNSTSSSGLSDNGAQSSPETSPESPPSAGARSFVAVRKGYFDRPRQAPSPVPLSMRFIHKPSRSQEEYTKASDPTRRNSAINAGLVDAPASPSPVPEDYPEHSLVRKKSGEIVKSSLKEHTPRSRSLPSTPTYKSVHFGGDADVRYFSQKDRPAAISASNSPVLATDDDDMDDPGADLDLEVTWDSSSGPADSAGGLAAPPRDSAFPQWSVDVLNFPPLSYHERMAVRHMPVFLEHMFVSADQRYLLGQVAVHNMAYEKSVVVRYSPDAWSTTKDLDAIYVPDTPPVLRAHNYDRFIFKLDLAKIGERFPAGGRWDYEFCVRFTTPDCEYWDNNSGSNYMVRLERRPRPKQRAVSAAAVSKADRSQRPKPKYSASFLRRQGESDFDRNNFYLSSPLLSSLGVRDESELPQFRAHTDESVSPNSAPVSPPDSPDPLSNTPNDLADRQNLSPNSRASQTSRTPKDISSMSYRELLDSFCFFSPSRDASTSTLVMSDEPNVSFDRDRARGPSGDPDAPFTVSSFLRH</sequence>
<feature type="region of interest" description="Disordered" evidence="1">
    <location>
        <begin position="752"/>
        <end position="789"/>
    </location>
</feature>
<feature type="domain" description="CBM21" evidence="2">
    <location>
        <begin position="487"/>
        <end position="607"/>
    </location>
</feature>
<evidence type="ECO:0000259" key="2">
    <source>
        <dbReference type="PROSITE" id="PS51159"/>
    </source>
</evidence>
<evidence type="ECO:0000313" key="4">
    <source>
        <dbReference type="Proteomes" id="UP000195602"/>
    </source>
</evidence>
<dbReference type="Gene3D" id="2.60.40.2440">
    <property type="entry name" value="Carbohydrate binding type-21 domain"/>
    <property type="match status" value="1"/>
</dbReference>
<dbReference type="PANTHER" id="PTHR12307:SF36">
    <property type="entry name" value="GLYCOGEN-BINDING SUBUNIT 76A"/>
    <property type="match status" value="1"/>
</dbReference>
<feature type="region of interest" description="Disordered" evidence="1">
    <location>
        <begin position="1"/>
        <end position="399"/>
    </location>
</feature>
<organism evidence="3 4">
    <name type="scientific">Clavispora lusitaniae</name>
    <name type="common">Candida lusitaniae</name>
    <dbReference type="NCBI Taxonomy" id="36911"/>
    <lineage>
        <taxon>Eukaryota</taxon>
        <taxon>Fungi</taxon>
        <taxon>Dikarya</taxon>
        <taxon>Ascomycota</taxon>
        <taxon>Saccharomycotina</taxon>
        <taxon>Pichiomycetes</taxon>
        <taxon>Metschnikowiaceae</taxon>
        <taxon>Clavispora</taxon>
    </lineage>
</organism>
<feature type="compositionally biased region" description="Polar residues" evidence="1">
    <location>
        <begin position="171"/>
        <end position="222"/>
    </location>
</feature>
<feature type="compositionally biased region" description="Polar residues" evidence="1">
    <location>
        <begin position="138"/>
        <end position="163"/>
    </location>
</feature>
<dbReference type="GO" id="GO:0005979">
    <property type="term" value="P:regulation of glycogen biosynthetic process"/>
    <property type="evidence" value="ECO:0007669"/>
    <property type="project" value="TreeGrafter"/>
</dbReference>
<dbReference type="EMBL" id="LYUB02000006">
    <property type="protein sequence ID" value="OVF09106.1"/>
    <property type="molecule type" value="Genomic_DNA"/>
</dbReference>
<dbReference type="PANTHER" id="PTHR12307">
    <property type="entry name" value="PROTEIN PHOSPHATASE 1 REGULATORY SUBUNIT"/>
    <property type="match status" value="1"/>
</dbReference>
<feature type="compositionally biased region" description="Basic and acidic residues" evidence="1">
    <location>
        <begin position="224"/>
        <end position="240"/>
    </location>
</feature>
<reference evidence="3 4" key="1">
    <citation type="submission" date="2017-04" db="EMBL/GenBank/DDBJ databases">
        <title>Draft genome of the yeast Clavispora lusitaniae type strain CBS 6936.</title>
        <authorList>
            <person name="Durrens P."/>
            <person name="Klopp C."/>
            <person name="Biteau N."/>
            <person name="Fitton-Ouhabi V."/>
            <person name="Dementhon K."/>
            <person name="Accoceberry I."/>
            <person name="Sherman D.J."/>
            <person name="Noel T."/>
        </authorList>
    </citation>
    <scope>NUCLEOTIDE SEQUENCE [LARGE SCALE GENOMIC DNA]</scope>
    <source>
        <strain evidence="3 4">CBS 6936</strain>
    </source>
</reference>
<feature type="region of interest" description="Disordered" evidence="1">
    <location>
        <begin position="677"/>
        <end position="730"/>
    </location>
</feature>